<organism evidence="1 2">
    <name type="scientific">Corynebacterium ulcerans</name>
    <dbReference type="NCBI Taxonomy" id="65058"/>
    <lineage>
        <taxon>Bacteria</taxon>
        <taxon>Bacillati</taxon>
        <taxon>Actinomycetota</taxon>
        <taxon>Actinomycetes</taxon>
        <taxon>Mycobacteriales</taxon>
        <taxon>Corynebacteriaceae</taxon>
        <taxon>Corynebacterium</taxon>
    </lineage>
</organism>
<evidence type="ECO:0000313" key="2">
    <source>
        <dbReference type="Proteomes" id="UP001205910"/>
    </source>
</evidence>
<dbReference type="EMBL" id="BQFK01000005">
    <property type="protein sequence ID" value="GJJ43687.1"/>
    <property type="molecule type" value="Genomic_DNA"/>
</dbReference>
<evidence type="ECO:0000313" key="1">
    <source>
        <dbReference type="EMBL" id="GJJ43687.1"/>
    </source>
</evidence>
<protein>
    <submittedName>
        <fullName evidence="1">Uncharacterized protein</fullName>
    </submittedName>
</protein>
<gene>
    <name evidence="1" type="ORF">CULCOIPH005_18760</name>
</gene>
<proteinExistence type="predicted"/>
<reference evidence="1 2" key="1">
    <citation type="submission" date="2021-11" db="EMBL/GenBank/DDBJ databases">
        <title>Whole genome sequences of diphtheriae toxin producing Corynebacterium ulcerans isolates from cats in Osaka, Japan.</title>
        <authorList>
            <person name="Umeda K."/>
            <person name="Hirai Y."/>
        </authorList>
    </citation>
    <scope>NUCLEOTIDE SEQUENCE [LARGE SCALE GENOMIC DNA]</scope>
    <source>
        <strain evidence="1 2">12109B-1</strain>
    </source>
</reference>
<dbReference type="Proteomes" id="UP001205910">
    <property type="component" value="Unassembled WGS sequence"/>
</dbReference>
<dbReference type="AlphaFoldDB" id="A0ABD0BHK8"/>
<accession>A0ABD0BHK8</accession>
<comment type="caution">
    <text evidence="1">The sequence shown here is derived from an EMBL/GenBank/DDBJ whole genome shotgun (WGS) entry which is preliminary data.</text>
</comment>
<name>A0ABD0BHK8_CORUL</name>
<sequence>MNKLFSGIFPTQNLTAKSNRDSVRRLGISDGNGVGREVQSLCLRYHGAWITPPCRNSNDLKPLRIRFNNVEGLSADRTSAA</sequence>